<feature type="domain" description="Galactofuranosyltransferase-2 C-terminal" evidence="6">
    <location>
        <begin position="490"/>
        <end position="670"/>
    </location>
</feature>
<evidence type="ECO:0000256" key="3">
    <source>
        <dbReference type="ARBA" id="ARBA00022676"/>
    </source>
</evidence>
<dbReference type="GO" id="GO:0016757">
    <property type="term" value="F:glycosyltransferase activity"/>
    <property type="evidence" value="ECO:0007669"/>
    <property type="project" value="UniProtKB-KW"/>
</dbReference>
<organism evidence="7 8">
    <name type="scientific">Bifidobacterium longum subsp. infantis</name>
    <dbReference type="NCBI Taxonomy" id="1682"/>
    <lineage>
        <taxon>Bacteria</taxon>
        <taxon>Bacillati</taxon>
        <taxon>Actinomycetota</taxon>
        <taxon>Actinomycetes</taxon>
        <taxon>Bifidobacteriales</taxon>
        <taxon>Bifidobacteriaceae</taxon>
        <taxon>Bifidobacterium</taxon>
    </lineage>
</organism>
<dbReference type="EMBL" id="CABHNT010000020">
    <property type="protein sequence ID" value="VUX31727.1"/>
    <property type="molecule type" value="Genomic_DNA"/>
</dbReference>
<keyword evidence="3 7" id="KW-0328">Glycosyltransferase</keyword>
<evidence type="ECO:0000256" key="2">
    <source>
        <dbReference type="ARBA" id="ARBA00006739"/>
    </source>
</evidence>
<dbReference type="EC" id="2.4.1.288" evidence="7"/>
<evidence type="ECO:0000259" key="5">
    <source>
        <dbReference type="Pfam" id="PF17994"/>
    </source>
</evidence>
<evidence type="ECO:0000256" key="4">
    <source>
        <dbReference type="ARBA" id="ARBA00022679"/>
    </source>
</evidence>
<dbReference type="Pfam" id="PF19320">
    <property type="entry name" value="GlfT2_domain3"/>
    <property type="match status" value="1"/>
</dbReference>
<dbReference type="Gene3D" id="3.90.550.60">
    <property type="match status" value="1"/>
</dbReference>
<evidence type="ECO:0000313" key="7">
    <source>
        <dbReference type="EMBL" id="VUX31727.1"/>
    </source>
</evidence>
<dbReference type="InterPro" id="IPR045699">
    <property type="entry name" value="GlfT2_C"/>
</dbReference>
<feature type="domain" description="Galactofuranosyltransferase GlfT2 N-terminal" evidence="5">
    <location>
        <begin position="84"/>
        <end position="200"/>
    </location>
</feature>
<keyword evidence="4 7" id="KW-0808">Transferase</keyword>
<proteinExistence type="inferred from homology"/>
<comment type="similarity">
    <text evidence="2">Belongs to the glycosyltransferase 2 family.</text>
</comment>
<dbReference type="RefSeq" id="WP_234884669.1">
    <property type="nucleotide sequence ID" value="NZ_CABHND010000034.1"/>
</dbReference>
<dbReference type="SUPFAM" id="SSF53448">
    <property type="entry name" value="Nucleotide-diphospho-sugar transferases"/>
    <property type="match status" value="1"/>
</dbReference>
<dbReference type="InterPro" id="IPR029044">
    <property type="entry name" value="Nucleotide-diphossugar_trans"/>
</dbReference>
<protein>
    <submittedName>
        <fullName evidence="7">Galactofuranosyl transferase GlfT2</fullName>
        <ecNumber evidence="7">2.4.1.288</ecNumber>
    </submittedName>
</protein>
<name>A0A564VHI1_BIFLI</name>
<dbReference type="PANTHER" id="PTHR43179:SF12">
    <property type="entry name" value="GALACTOFURANOSYLTRANSFERASE GLFT2"/>
    <property type="match status" value="1"/>
</dbReference>
<reference evidence="7 8" key="1">
    <citation type="submission" date="2019-07" db="EMBL/GenBank/DDBJ databases">
        <authorList>
            <person name="Hibberd C M."/>
            <person name="Gehrig L. J."/>
            <person name="Chang H.-W."/>
            <person name="Venkatesh S."/>
        </authorList>
    </citation>
    <scope>NUCLEOTIDE SEQUENCE [LARGE SCALE GENOMIC DNA]</scope>
    <source>
        <strain evidence="7">Bifidobacterium_longum_subsp_infantis_JG_Bg463</strain>
    </source>
</reference>
<dbReference type="Pfam" id="PF13641">
    <property type="entry name" value="Glyco_tranf_2_3"/>
    <property type="match status" value="1"/>
</dbReference>
<dbReference type="Proteomes" id="UP000345266">
    <property type="component" value="Unassembled WGS sequence"/>
</dbReference>
<dbReference type="InterPro" id="IPR040492">
    <property type="entry name" value="GlfT2_N"/>
</dbReference>
<evidence type="ECO:0000256" key="1">
    <source>
        <dbReference type="ARBA" id="ARBA00004776"/>
    </source>
</evidence>
<dbReference type="Pfam" id="PF17994">
    <property type="entry name" value="Glft2_N"/>
    <property type="match status" value="1"/>
</dbReference>
<accession>A0A564VHI1</accession>
<comment type="pathway">
    <text evidence="1">Cell wall biogenesis; cell wall polysaccharide biosynthesis.</text>
</comment>
<gene>
    <name evidence="7" type="primary">glfT2_1</name>
    <name evidence="7" type="ORF">BLJG463_00958</name>
</gene>
<evidence type="ECO:0000313" key="8">
    <source>
        <dbReference type="Proteomes" id="UP000345266"/>
    </source>
</evidence>
<evidence type="ECO:0000259" key="6">
    <source>
        <dbReference type="Pfam" id="PF19320"/>
    </source>
</evidence>
<sequence length="672" mass="76109">MAQTAIDHKVQWETVNRVVYPVKDADLTLPLYAVNWNPSHFDASVFDERDSMTSVNLNAISRSDFSNLVARGNRSLPDDPHGFTVDTRSSITLEPDTHISLCTYFNAFPAGYWRHWTCVKQLRFLAEATGKGTLTLFRSTARGLSSPVQTFTIGSIDSKTAERIEATLTLKGMLDGGYYWFDARAAKDAALTVSNAQWQVPTTDRRTKHAGRVSIAITTFNRPSYCLDQLRTIANEPELREQLDTVYCTDQGTDLVRDQAGYSEVSNQLGSQLTYLRQANLGGSGGFSRGMFETVKAGTSDYTLLLDDDAISEPESILRAVHFADYTVRPALVGGGMFHIDHRTVLHVQGERFDASSMWMYPSRGAEFNHDFRSEPLADSPSLHGMQFSDFNGWWFCLIPTETIRTIGLGLPVFIKFDDIEYGLRAKEHGVPTISLPGVAVWHMGWHDKDPARGWEEYFMQRNRWICALLHFPNAAKHSAFRMLYEDAHLGMRLLYSGMKLNHMALSDVLLGPSHLIDSLPTKLNEVRKAREGYDDSTTYADPLELPEPADHFQRNWAPRPISTVTKMGMQAVLKALRSRGTGKSDKSPQVSIPARFSIWPAFLDVNSAIVTTPDGDSVSWFRRDSKLYRRNMLQCFRLTCKLMKNWKRLSREYREYGIASMETWEHIFRDA</sequence>
<dbReference type="AlphaFoldDB" id="A0A564VHI1"/>
<dbReference type="PANTHER" id="PTHR43179">
    <property type="entry name" value="RHAMNOSYLTRANSFERASE WBBL"/>
    <property type="match status" value="1"/>
</dbReference>